<evidence type="ECO:0000256" key="1">
    <source>
        <dbReference type="SAM" id="Phobius"/>
    </source>
</evidence>
<dbReference type="Gene3D" id="2.160.20.80">
    <property type="entry name" value="E3 ubiquitin-protein ligase SopA"/>
    <property type="match status" value="1"/>
</dbReference>
<dbReference type="AlphaFoldDB" id="A0AAP5M9J7"/>
<evidence type="ECO:0000313" key="3">
    <source>
        <dbReference type="Proteomes" id="UP000667802"/>
    </source>
</evidence>
<evidence type="ECO:0000313" key="2">
    <source>
        <dbReference type="EMBL" id="MDR9900261.1"/>
    </source>
</evidence>
<dbReference type="EMBL" id="JAALHA020000032">
    <property type="protein sequence ID" value="MDR9900261.1"/>
    <property type="molecule type" value="Genomic_DNA"/>
</dbReference>
<dbReference type="PANTHER" id="PTHR47200">
    <property type="entry name" value="THYLAKOID LUMENAL 15 KDA PROTEIN 1, CHLOROPLASTIC"/>
    <property type="match status" value="1"/>
</dbReference>
<dbReference type="InterPro" id="IPR044213">
    <property type="entry name" value="At2g44920-like"/>
</dbReference>
<keyword evidence="1" id="KW-0472">Membrane</keyword>
<feature type="transmembrane region" description="Helical" evidence="1">
    <location>
        <begin position="162"/>
        <end position="181"/>
    </location>
</feature>
<dbReference type="SUPFAM" id="SSF141571">
    <property type="entry name" value="Pentapeptide repeat-like"/>
    <property type="match status" value="1"/>
</dbReference>
<proteinExistence type="predicted"/>
<feature type="transmembrane region" description="Helical" evidence="1">
    <location>
        <begin position="56"/>
        <end position="89"/>
    </location>
</feature>
<accession>A0AAP5M9J7</accession>
<keyword evidence="3" id="KW-1185">Reference proteome</keyword>
<comment type="caution">
    <text evidence="2">The sequence shown here is derived from an EMBL/GenBank/DDBJ whole genome shotgun (WGS) entry which is preliminary data.</text>
</comment>
<feature type="transmembrane region" description="Helical" evidence="1">
    <location>
        <begin position="95"/>
        <end position="116"/>
    </location>
</feature>
<protein>
    <submittedName>
        <fullName evidence="2">Pentapeptide repeat-containing protein</fullName>
    </submittedName>
</protein>
<name>A0AAP5M9J7_9CYAN</name>
<gene>
    <name evidence="2" type="ORF">G7B40_037785</name>
</gene>
<reference evidence="3" key="1">
    <citation type="journal article" date="2021" name="Science">
        <title>Hunting the eagle killer: A cyanobacterial neurotoxin causes vacuolar myelinopathy.</title>
        <authorList>
            <person name="Breinlinger S."/>
            <person name="Phillips T.J."/>
            <person name="Haram B.N."/>
            <person name="Mares J."/>
            <person name="Martinez Yerena J.A."/>
            <person name="Hrouzek P."/>
            <person name="Sobotka R."/>
            <person name="Henderson W.M."/>
            <person name="Schmieder P."/>
            <person name="Williams S.M."/>
            <person name="Lauderdale J.D."/>
            <person name="Wilde H.D."/>
            <person name="Gerrin W."/>
            <person name="Kust A."/>
            <person name="Washington J.W."/>
            <person name="Wagner C."/>
            <person name="Geier B."/>
            <person name="Liebeke M."/>
            <person name="Enke H."/>
            <person name="Niedermeyer T.H.J."/>
            <person name="Wilde S.B."/>
        </authorList>
    </citation>
    <scope>NUCLEOTIDE SEQUENCE [LARGE SCALE GENOMIC DNA]</scope>
    <source>
        <strain evidence="3">Thurmond2011</strain>
    </source>
</reference>
<feature type="transmembrane region" description="Helical" evidence="1">
    <location>
        <begin position="128"/>
        <end position="150"/>
    </location>
</feature>
<sequence>MPADYSGQNLRGRNFRGKNLEGANFSSSDIRSADFSGANLRGANFSHAKAGLQRRWAILLVLVSWVLMGLAGFLAAFANALIALLVLMKQPNDQIAYQIVGWTVIVIIFGFFFVIIRQGIQAGLGAGAGAFVGVGVGVGAFFGAAIVALGEAGGYNPVARDVFLYVTFAVAVAVVLFSTYTSWRVLKGDPKHALISSIAIAFAAFRGTSFRSADLTDADSF</sequence>
<feature type="transmembrane region" description="Helical" evidence="1">
    <location>
        <begin position="193"/>
        <end position="213"/>
    </location>
</feature>
<dbReference type="InterPro" id="IPR001646">
    <property type="entry name" value="5peptide_repeat"/>
</dbReference>
<keyword evidence="1" id="KW-1133">Transmembrane helix</keyword>
<keyword evidence="1" id="KW-0812">Transmembrane</keyword>
<dbReference type="RefSeq" id="WP_208340644.1">
    <property type="nucleotide sequence ID" value="NZ_CAWQFN010000717.1"/>
</dbReference>
<dbReference type="Pfam" id="PF00805">
    <property type="entry name" value="Pentapeptide"/>
    <property type="match status" value="1"/>
</dbReference>
<dbReference type="PANTHER" id="PTHR47200:SF2">
    <property type="entry name" value="THYLAKOID LUMENAL 15 KDA PROTEIN 1, CHLOROPLASTIC"/>
    <property type="match status" value="1"/>
</dbReference>
<organism evidence="2 3">
    <name type="scientific">Aetokthonos hydrillicola Thurmond2011</name>
    <dbReference type="NCBI Taxonomy" id="2712845"/>
    <lineage>
        <taxon>Bacteria</taxon>
        <taxon>Bacillati</taxon>
        <taxon>Cyanobacteriota</taxon>
        <taxon>Cyanophyceae</taxon>
        <taxon>Nostocales</taxon>
        <taxon>Hapalosiphonaceae</taxon>
        <taxon>Aetokthonos</taxon>
    </lineage>
</organism>
<dbReference type="Proteomes" id="UP000667802">
    <property type="component" value="Unassembled WGS sequence"/>
</dbReference>